<name>S8DLS9_9LAMI</name>
<dbReference type="AlphaFoldDB" id="S8DLS9"/>
<evidence type="ECO:0000259" key="3">
    <source>
        <dbReference type="PROSITE" id="PS50158"/>
    </source>
</evidence>
<proteinExistence type="predicted"/>
<evidence type="ECO:0000256" key="2">
    <source>
        <dbReference type="SAM" id="MobiDB-lite"/>
    </source>
</evidence>
<evidence type="ECO:0000313" key="4">
    <source>
        <dbReference type="EMBL" id="EPS60552.1"/>
    </source>
</evidence>
<dbReference type="EMBL" id="AUSU01007479">
    <property type="protein sequence ID" value="EPS60552.1"/>
    <property type="molecule type" value="Genomic_DNA"/>
</dbReference>
<accession>S8DLS9</accession>
<feature type="domain" description="CCHC-type" evidence="3">
    <location>
        <begin position="122"/>
        <end position="136"/>
    </location>
</feature>
<comment type="caution">
    <text evidence="4">The sequence shown here is derived from an EMBL/GenBank/DDBJ whole genome shotgun (WGS) entry which is preliminary data.</text>
</comment>
<keyword evidence="1" id="KW-0863">Zinc-finger</keyword>
<keyword evidence="5" id="KW-1185">Reference proteome</keyword>
<dbReference type="Proteomes" id="UP000015453">
    <property type="component" value="Unassembled WGS sequence"/>
</dbReference>
<feature type="compositionally biased region" description="Basic residues" evidence="2">
    <location>
        <begin position="85"/>
        <end position="97"/>
    </location>
</feature>
<keyword evidence="1" id="KW-0862">Zinc</keyword>
<feature type="compositionally biased region" description="Low complexity" evidence="2">
    <location>
        <begin position="144"/>
        <end position="153"/>
    </location>
</feature>
<sequence length="259" mass="28372">MAADTTDARRLVAIAEYRNKLITQKELQGRARSDLWCSQQDLKDGVDKCYSTDTYRKCYAGSICGINSYQYWPFVEKSSLIPPPLRKKRGRPKTLRKRAPDEPPPGLGRKCKKMKDVRRVIKCKKCSEPGHNSRTCTFEREAARSTASPTPAANMDSSNNIERPAAATPTVDAAGRPLATCTAPFTESKAAIGLESISAATFPPPAAADQHLAPSISPMEAAFGQCHLSEEIEATIAPHDTDLEQYGEVTSAKFEIIIQ</sequence>
<feature type="region of interest" description="Disordered" evidence="2">
    <location>
        <begin position="82"/>
        <end position="110"/>
    </location>
</feature>
<dbReference type="GO" id="GO:0003676">
    <property type="term" value="F:nucleic acid binding"/>
    <property type="evidence" value="ECO:0007669"/>
    <property type="project" value="InterPro"/>
</dbReference>
<evidence type="ECO:0000256" key="1">
    <source>
        <dbReference type="PROSITE-ProRule" id="PRU00047"/>
    </source>
</evidence>
<dbReference type="PROSITE" id="PS50158">
    <property type="entry name" value="ZF_CCHC"/>
    <property type="match status" value="1"/>
</dbReference>
<dbReference type="InterPro" id="IPR001878">
    <property type="entry name" value="Znf_CCHC"/>
</dbReference>
<gene>
    <name evidence="4" type="ORF">M569_14250</name>
</gene>
<dbReference type="OrthoDB" id="687700at2759"/>
<keyword evidence="1" id="KW-0479">Metal-binding</keyword>
<feature type="region of interest" description="Disordered" evidence="2">
    <location>
        <begin position="137"/>
        <end position="162"/>
    </location>
</feature>
<evidence type="ECO:0000313" key="5">
    <source>
        <dbReference type="Proteomes" id="UP000015453"/>
    </source>
</evidence>
<reference evidence="4 5" key="1">
    <citation type="journal article" date="2013" name="BMC Genomics">
        <title>The miniature genome of a carnivorous plant Genlisea aurea contains a low number of genes and short non-coding sequences.</title>
        <authorList>
            <person name="Leushkin E.V."/>
            <person name="Sutormin R.A."/>
            <person name="Nabieva E.R."/>
            <person name="Penin A.A."/>
            <person name="Kondrashov A.S."/>
            <person name="Logacheva M.D."/>
        </authorList>
    </citation>
    <scope>NUCLEOTIDE SEQUENCE [LARGE SCALE GENOMIC DNA]</scope>
</reference>
<dbReference type="GO" id="GO:0008270">
    <property type="term" value="F:zinc ion binding"/>
    <property type="evidence" value="ECO:0007669"/>
    <property type="project" value="UniProtKB-KW"/>
</dbReference>
<organism evidence="4 5">
    <name type="scientific">Genlisea aurea</name>
    <dbReference type="NCBI Taxonomy" id="192259"/>
    <lineage>
        <taxon>Eukaryota</taxon>
        <taxon>Viridiplantae</taxon>
        <taxon>Streptophyta</taxon>
        <taxon>Embryophyta</taxon>
        <taxon>Tracheophyta</taxon>
        <taxon>Spermatophyta</taxon>
        <taxon>Magnoliopsida</taxon>
        <taxon>eudicotyledons</taxon>
        <taxon>Gunneridae</taxon>
        <taxon>Pentapetalae</taxon>
        <taxon>asterids</taxon>
        <taxon>lamiids</taxon>
        <taxon>Lamiales</taxon>
        <taxon>Lentibulariaceae</taxon>
        <taxon>Genlisea</taxon>
    </lineage>
</organism>
<protein>
    <recommendedName>
        <fullName evidence="3">CCHC-type domain-containing protein</fullName>
    </recommendedName>
</protein>